<dbReference type="PROSITE" id="PS51186">
    <property type="entry name" value="GNAT"/>
    <property type="match status" value="1"/>
</dbReference>
<proteinExistence type="inferred from homology"/>
<dbReference type="InterPro" id="IPR051016">
    <property type="entry name" value="Diverse_Substrate_AcTransf"/>
</dbReference>
<reference evidence="5 6" key="1">
    <citation type="journal article" date="2018" name="Mol. Biol. Evol.">
        <title>Analysis of the draft genome of the red seaweed Gracilariopsis chorda provides insights into genome size evolution in Rhodophyta.</title>
        <authorList>
            <person name="Lee J."/>
            <person name="Yang E.C."/>
            <person name="Graf L."/>
            <person name="Yang J.H."/>
            <person name="Qiu H."/>
            <person name="Zel Zion U."/>
            <person name="Chan C.X."/>
            <person name="Stephens T.G."/>
            <person name="Weber A.P.M."/>
            <person name="Boo G.H."/>
            <person name="Boo S.M."/>
            <person name="Kim K.M."/>
            <person name="Shin Y."/>
            <person name="Jung M."/>
            <person name="Lee S.J."/>
            <person name="Yim H.S."/>
            <person name="Lee J.H."/>
            <person name="Bhattacharya D."/>
            <person name="Yoon H.S."/>
        </authorList>
    </citation>
    <scope>NUCLEOTIDE SEQUENCE [LARGE SCALE GENOMIC DNA]</scope>
    <source>
        <strain evidence="5 6">SKKU-2015</strain>
        <tissue evidence="5">Whole body</tissue>
    </source>
</reference>
<keyword evidence="3" id="KW-0012">Acyltransferase</keyword>
<keyword evidence="2 5" id="KW-0808">Transferase</keyword>
<evidence type="ECO:0000256" key="3">
    <source>
        <dbReference type="ARBA" id="ARBA00023315"/>
    </source>
</evidence>
<evidence type="ECO:0000256" key="1">
    <source>
        <dbReference type="ARBA" id="ARBA00008694"/>
    </source>
</evidence>
<accession>A0A2V3IJT8</accession>
<dbReference type="SUPFAM" id="SSF55729">
    <property type="entry name" value="Acyl-CoA N-acyltransferases (Nat)"/>
    <property type="match status" value="1"/>
</dbReference>
<name>A0A2V3IJT8_9FLOR</name>
<dbReference type="CDD" id="cd04301">
    <property type="entry name" value="NAT_SF"/>
    <property type="match status" value="1"/>
</dbReference>
<evidence type="ECO:0000313" key="6">
    <source>
        <dbReference type="Proteomes" id="UP000247409"/>
    </source>
</evidence>
<evidence type="ECO:0000256" key="2">
    <source>
        <dbReference type="ARBA" id="ARBA00022679"/>
    </source>
</evidence>
<evidence type="ECO:0000313" key="5">
    <source>
        <dbReference type="EMBL" id="PXF42364.1"/>
    </source>
</evidence>
<dbReference type="AlphaFoldDB" id="A0A2V3IJT8"/>
<dbReference type="Proteomes" id="UP000247409">
    <property type="component" value="Unassembled WGS sequence"/>
</dbReference>
<dbReference type="STRING" id="448386.A0A2V3IJT8"/>
<protein>
    <submittedName>
        <fullName evidence="5">Diamine acetyltransferase 2</fullName>
    </submittedName>
</protein>
<dbReference type="PANTHER" id="PTHR10545">
    <property type="entry name" value="DIAMINE N-ACETYLTRANSFERASE"/>
    <property type="match status" value="1"/>
</dbReference>
<dbReference type="Pfam" id="PF00583">
    <property type="entry name" value="Acetyltransf_1"/>
    <property type="match status" value="1"/>
</dbReference>
<keyword evidence="6" id="KW-1185">Reference proteome</keyword>
<dbReference type="InterPro" id="IPR016181">
    <property type="entry name" value="Acyl_CoA_acyltransferase"/>
</dbReference>
<sequence length="182" mass="20836">MSSSATTVSPPHQQPHYRIRPCNDPSDAQQLYPLVQQLAQYQNLSNAVLTSVQTLTRDGFETTPPLFYSAFAEHKNNNQWTPVGFVVSYHAYDTWKGRTLIIEDLFVQEHHRRKGLGRKLFAHCIKLAFQTACAYVEWVVHNSNHRAKQMYISLGAHYPDGGVWDLMRMDAKAIETFMANPL</sequence>
<comment type="similarity">
    <text evidence="1">Belongs to the acetyltransferase family.</text>
</comment>
<feature type="domain" description="N-acetyltransferase" evidence="4">
    <location>
        <begin position="17"/>
        <end position="182"/>
    </location>
</feature>
<comment type="caution">
    <text evidence="5">The sequence shown here is derived from an EMBL/GenBank/DDBJ whole genome shotgun (WGS) entry which is preliminary data.</text>
</comment>
<evidence type="ECO:0000259" key="4">
    <source>
        <dbReference type="PROSITE" id="PS51186"/>
    </source>
</evidence>
<dbReference type="GO" id="GO:0008080">
    <property type="term" value="F:N-acetyltransferase activity"/>
    <property type="evidence" value="ECO:0007669"/>
    <property type="project" value="UniProtKB-ARBA"/>
</dbReference>
<dbReference type="FunFam" id="3.40.630.30:FF:000064">
    <property type="entry name" value="GNAT family acetyltransferase"/>
    <property type="match status" value="1"/>
</dbReference>
<dbReference type="InterPro" id="IPR000182">
    <property type="entry name" value="GNAT_dom"/>
</dbReference>
<dbReference type="EMBL" id="NBIV01000166">
    <property type="protein sequence ID" value="PXF42364.1"/>
    <property type="molecule type" value="Genomic_DNA"/>
</dbReference>
<gene>
    <name evidence="5" type="ORF">BWQ96_07884</name>
</gene>
<dbReference type="PANTHER" id="PTHR10545:SF29">
    <property type="entry name" value="GH14572P-RELATED"/>
    <property type="match status" value="1"/>
</dbReference>
<organism evidence="5 6">
    <name type="scientific">Gracilariopsis chorda</name>
    <dbReference type="NCBI Taxonomy" id="448386"/>
    <lineage>
        <taxon>Eukaryota</taxon>
        <taxon>Rhodophyta</taxon>
        <taxon>Florideophyceae</taxon>
        <taxon>Rhodymeniophycidae</taxon>
        <taxon>Gracilariales</taxon>
        <taxon>Gracilariaceae</taxon>
        <taxon>Gracilariopsis</taxon>
    </lineage>
</organism>
<dbReference type="OrthoDB" id="7305308at2759"/>
<dbReference type="Gene3D" id="3.40.630.30">
    <property type="match status" value="1"/>
</dbReference>